<feature type="domain" description="HTH lysR-type" evidence="5">
    <location>
        <begin position="3"/>
        <end position="60"/>
    </location>
</feature>
<dbReference type="PRINTS" id="PR00039">
    <property type="entry name" value="HTHLYSR"/>
</dbReference>
<sequence length="299" mass="33486">MHLELRHLRYFAAVARELSFSRAAEKLHIAQPPLSRQIRSLEDELGAELLDRSARPLRLTPAGRFFQIQAQQILDRMTEVQAATARIAGGKRTWFGIGFAPSTLYGKLPDVIRQFREAQPSVELNLYEMTTLQQVEALKAGRIDVGFGRLNFDDDDVVGELVRKEPLMVALPVNHRLVRHKKISLAKLATEPLLLYPAKPRPSYADQVLEMFQSRGLKPTIALEANEVQTAIGLVVAGLGYALVPQSVQNLHREGVLYLPLDDEGVSTPVVMNRRRNDESELTTYLRGMVRALPTSTMA</sequence>
<dbReference type="InterPro" id="IPR036390">
    <property type="entry name" value="WH_DNA-bd_sf"/>
</dbReference>
<dbReference type="Proteomes" id="UP001363010">
    <property type="component" value="Unassembled WGS sequence"/>
</dbReference>
<dbReference type="Pfam" id="PF03466">
    <property type="entry name" value="LysR_substrate"/>
    <property type="match status" value="1"/>
</dbReference>
<keyword evidence="3" id="KW-0238">DNA-binding</keyword>
<evidence type="ECO:0000256" key="4">
    <source>
        <dbReference type="ARBA" id="ARBA00023163"/>
    </source>
</evidence>
<accession>A0ABU8VZR1</accession>
<dbReference type="InterPro" id="IPR005119">
    <property type="entry name" value="LysR_subst-bd"/>
</dbReference>
<dbReference type="Gene3D" id="1.10.10.10">
    <property type="entry name" value="Winged helix-like DNA-binding domain superfamily/Winged helix DNA-binding domain"/>
    <property type="match status" value="1"/>
</dbReference>
<dbReference type="InterPro" id="IPR036388">
    <property type="entry name" value="WH-like_DNA-bd_sf"/>
</dbReference>
<dbReference type="PANTHER" id="PTHR30346">
    <property type="entry name" value="TRANSCRIPTIONAL DUAL REGULATOR HCAR-RELATED"/>
    <property type="match status" value="1"/>
</dbReference>
<comment type="caution">
    <text evidence="6">The sequence shown here is derived from an EMBL/GenBank/DDBJ whole genome shotgun (WGS) entry which is preliminary data.</text>
</comment>
<organism evidence="6 7">
    <name type="scientific">Variovorax humicola</name>
    <dbReference type="NCBI Taxonomy" id="1769758"/>
    <lineage>
        <taxon>Bacteria</taxon>
        <taxon>Pseudomonadati</taxon>
        <taxon>Pseudomonadota</taxon>
        <taxon>Betaproteobacteria</taxon>
        <taxon>Burkholderiales</taxon>
        <taxon>Comamonadaceae</taxon>
        <taxon>Variovorax</taxon>
    </lineage>
</organism>
<evidence type="ECO:0000256" key="2">
    <source>
        <dbReference type="ARBA" id="ARBA00023015"/>
    </source>
</evidence>
<proteinExistence type="inferred from homology"/>
<evidence type="ECO:0000256" key="1">
    <source>
        <dbReference type="ARBA" id="ARBA00009437"/>
    </source>
</evidence>
<dbReference type="PROSITE" id="PS50931">
    <property type="entry name" value="HTH_LYSR"/>
    <property type="match status" value="1"/>
</dbReference>
<dbReference type="SUPFAM" id="SSF53850">
    <property type="entry name" value="Periplasmic binding protein-like II"/>
    <property type="match status" value="1"/>
</dbReference>
<protein>
    <submittedName>
        <fullName evidence="6">LysR family transcriptional regulator</fullName>
    </submittedName>
</protein>
<keyword evidence="7" id="KW-1185">Reference proteome</keyword>
<dbReference type="InterPro" id="IPR000847">
    <property type="entry name" value="LysR_HTH_N"/>
</dbReference>
<gene>
    <name evidence="6" type="ORF">WKW80_14880</name>
</gene>
<dbReference type="Pfam" id="PF00126">
    <property type="entry name" value="HTH_1"/>
    <property type="match status" value="1"/>
</dbReference>
<dbReference type="RefSeq" id="WP_340364338.1">
    <property type="nucleotide sequence ID" value="NZ_JBBKZV010000007.1"/>
</dbReference>
<dbReference type="Gene3D" id="3.40.190.10">
    <property type="entry name" value="Periplasmic binding protein-like II"/>
    <property type="match status" value="2"/>
</dbReference>
<dbReference type="EMBL" id="JBBKZV010000007">
    <property type="protein sequence ID" value="MEJ8823304.1"/>
    <property type="molecule type" value="Genomic_DNA"/>
</dbReference>
<keyword evidence="2" id="KW-0805">Transcription regulation</keyword>
<evidence type="ECO:0000259" key="5">
    <source>
        <dbReference type="PROSITE" id="PS50931"/>
    </source>
</evidence>
<evidence type="ECO:0000313" key="7">
    <source>
        <dbReference type="Proteomes" id="UP001363010"/>
    </source>
</evidence>
<comment type="similarity">
    <text evidence="1">Belongs to the LysR transcriptional regulatory family.</text>
</comment>
<dbReference type="SUPFAM" id="SSF46785">
    <property type="entry name" value="Winged helix' DNA-binding domain"/>
    <property type="match status" value="1"/>
</dbReference>
<keyword evidence="4" id="KW-0804">Transcription</keyword>
<dbReference type="CDD" id="cd08445">
    <property type="entry name" value="PBP2_BenM_CatM_CatR"/>
    <property type="match status" value="1"/>
</dbReference>
<evidence type="ECO:0000313" key="6">
    <source>
        <dbReference type="EMBL" id="MEJ8823304.1"/>
    </source>
</evidence>
<reference evidence="6 7" key="1">
    <citation type="submission" date="2024-03" db="EMBL/GenBank/DDBJ databases">
        <title>Novel species of the genus Variovorax.</title>
        <authorList>
            <person name="Liu Q."/>
            <person name="Xin Y.-H."/>
        </authorList>
    </citation>
    <scope>NUCLEOTIDE SEQUENCE [LARGE SCALE GENOMIC DNA]</scope>
    <source>
        <strain evidence="6 7">KACC 18501</strain>
    </source>
</reference>
<evidence type="ECO:0000256" key="3">
    <source>
        <dbReference type="ARBA" id="ARBA00023125"/>
    </source>
</evidence>
<name>A0ABU8VZR1_9BURK</name>
<dbReference type="PANTHER" id="PTHR30346:SF17">
    <property type="entry name" value="LYSR FAMILY TRANSCRIPTIONAL REGULATOR"/>
    <property type="match status" value="1"/>
</dbReference>